<keyword evidence="5" id="KW-0326">Glycosidase</keyword>
<accession>A0A511W6B0</accession>
<dbReference type="SUPFAM" id="SSF52279">
    <property type="entry name" value="Beta-D-glucan exohydrolase, C-terminal domain"/>
    <property type="match status" value="1"/>
</dbReference>
<dbReference type="Gene3D" id="3.40.50.1700">
    <property type="entry name" value="Glycoside hydrolase family 3 C-terminal domain"/>
    <property type="match status" value="1"/>
</dbReference>
<dbReference type="InterPro" id="IPR002772">
    <property type="entry name" value="Glyco_hydro_3_C"/>
</dbReference>
<reference evidence="8 9" key="1">
    <citation type="submission" date="2019-07" db="EMBL/GenBank/DDBJ databases">
        <title>Whole genome shotgun sequence of Alkalibacillus haloalkaliphilus NBRC 103110.</title>
        <authorList>
            <person name="Hosoyama A."/>
            <person name="Uohara A."/>
            <person name="Ohji S."/>
            <person name="Ichikawa N."/>
        </authorList>
    </citation>
    <scope>NUCLEOTIDE SEQUENCE [LARGE SCALE GENOMIC DNA]</scope>
    <source>
        <strain evidence="8 9">NBRC 103110</strain>
    </source>
</reference>
<dbReference type="EMBL" id="BJYA01000017">
    <property type="protein sequence ID" value="GEN46629.1"/>
    <property type="molecule type" value="Genomic_DNA"/>
</dbReference>
<evidence type="ECO:0000313" key="8">
    <source>
        <dbReference type="EMBL" id="GEN46629.1"/>
    </source>
</evidence>
<dbReference type="GO" id="GO:0005975">
    <property type="term" value="P:carbohydrate metabolic process"/>
    <property type="evidence" value="ECO:0007669"/>
    <property type="project" value="InterPro"/>
</dbReference>
<dbReference type="InterPro" id="IPR017853">
    <property type="entry name" value="GH"/>
</dbReference>
<dbReference type="Gene3D" id="2.60.40.1080">
    <property type="match status" value="1"/>
</dbReference>
<dbReference type="SUPFAM" id="SSF49373">
    <property type="entry name" value="Invasin/intimin cell-adhesion fragments"/>
    <property type="match status" value="1"/>
</dbReference>
<dbReference type="AlphaFoldDB" id="A0A511W6B0"/>
<organism evidence="8 9">
    <name type="scientific">Alkalibacillus haloalkaliphilus</name>
    <dbReference type="NCBI Taxonomy" id="94136"/>
    <lineage>
        <taxon>Bacteria</taxon>
        <taxon>Bacillati</taxon>
        <taxon>Bacillota</taxon>
        <taxon>Bacilli</taxon>
        <taxon>Bacillales</taxon>
        <taxon>Bacillaceae</taxon>
        <taxon>Alkalibacillus</taxon>
    </lineage>
</organism>
<gene>
    <name evidence="8" type="primary">nagZ</name>
    <name evidence="8" type="ORF">AHA02nite_24050</name>
</gene>
<dbReference type="InterPro" id="IPR050226">
    <property type="entry name" value="NagZ_Beta-hexosaminidase"/>
</dbReference>
<evidence type="ECO:0000256" key="2">
    <source>
        <dbReference type="ARBA" id="ARBA00005336"/>
    </source>
</evidence>
<dbReference type="GO" id="GO:0009254">
    <property type="term" value="P:peptidoglycan turnover"/>
    <property type="evidence" value="ECO:0007669"/>
    <property type="project" value="TreeGrafter"/>
</dbReference>
<dbReference type="InterPro" id="IPR036881">
    <property type="entry name" value="Glyco_hydro_3_C_sf"/>
</dbReference>
<dbReference type="InterPro" id="IPR001764">
    <property type="entry name" value="Glyco_hydro_3_N"/>
</dbReference>
<name>A0A511W6B0_9BACI</name>
<dbReference type="Pfam" id="PF00933">
    <property type="entry name" value="Glyco_hydro_3"/>
    <property type="match status" value="1"/>
</dbReference>
<protein>
    <recommendedName>
        <fullName evidence="3">beta-N-acetylhexosaminidase</fullName>
        <ecNumber evidence="3">3.2.1.52</ecNumber>
    </recommendedName>
</protein>
<evidence type="ECO:0000256" key="3">
    <source>
        <dbReference type="ARBA" id="ARBA00012663"/>
    </source>
</evidence>
<evidence type="ECO:0000313" key="9">
    <source>
        <dbReference type="Proteomes" id="UP000321440"/>
    </source>
</evidence>
<dbReference type="Pfam" id="PF01915">
    <property type="entry name" value="Glyco_hydro_3_C"/>
    <property type="match status" value="1"/>
</dbReference>
<evidence type="ECO:0000256" key="1">
    <source>
        <dbReference type="ARBA" id="ARBA00001231"/>
    </source>
</evidence>
<keyword evidence="9" id="KW-1185">Reference proteome</keyword>
<dbReference type="InterPro" id="IPR008964">
    <property type="entry name" value="Invasin/intimin_cell_adhesion"/>
</dbReference>
<evidence type="ECO:0000259" key="6">
    <source>
        <dbReference type="Pfam" id="PF00933"/>
    </source>
</evidence>
<feature type="domain" description="Glycoside hydrolase family 3 C-terminal" evidence="7">
    <location>
        <begin position="538"/>
        <end position="704"/>
    </location>
</feature>
<proteinExistence type="inferred from homology"/>
<dbReference type="PANTHER" id="PTHR30480:SF13">
    <property type="entry name" value="BETA-HEXOSAMINIDASE"/>
    <property type="match status" value="1"/>
</dbReference>
<dbReference type="GO" id="GO:0004563">
    <property type="term" value="F:beta-N-acetylhexosaminidase activity"/>
    <property type="evidence" value="ECO:0007669"/>
    <property type="project" value="UniProtKB-EC"/>
</dbReference>
<comment type="caution">
    <text evidence="8">The sequence shown here is derived from an EMBL/GenBank/DDBJ whole genome shotgun (WGS) entry which is preliminary data.</text>
</comment>
<dbReference type="SUPFAM" id="SSF51445">
    <property type="entry name" value="(Trans)glycosidases"/>
    <property type="match status" value="1"/>
</dbReference>
<evidence type="ECO:0000259" key="7">
    <source>
        <dbReference type="Pfam" id="PF01915"/>
    </source>
</evidence>
<dbReference type="EC" id="3.2.1.52" evidence="3"/>
<dbReference type="PANTHER" id="PTHR30480">
    <property type="entry name" value="BETA-HEXOSAMINIDASE-RELATED"/>
    <property type="match status" value="1"/>
</dbReference>
<dbReference type="PRINTS" id="PR00133">
    <property type="entry name" value="GLHYDRLASE3"/>
</dbReference>
<dbReference type="Proteomes" id="UP000321440">
    <property type="component" value="Unassembled WGS sequence"/>
</dbReference>
<comment type="catalytic activity">
    <reaction evidence="1">
        <text>Hydrolysis of terminal non-reducing N-acetyl-D-hexosamine residues in N-acetyl-beta-D-hexosaminides.</text>
        <dbReference type="EC" id="3.2.1.52"/>
    </reaction>
</comment>
<comment type="similarity">
    <text evidence="2">Belongs to the glycosyl hydrolase 3 family.</text>
</comment>
<evidence type="ECO:0000256" key="4">
    <source>
        <dbReference type="ARBA" id="ARBA00022801"/>
    </source>
</evidence>
<feature type="domain" description="Glycoside hydrolase family 3 N-terminal" evidence="6">
    <location>
        <begin position="161"/>
        <end position="495"/>
    </location>
</feature>
<keyword evidence="4" id="KW-0378">Hydrolase</keyword>
<dbReference type="InterPro" id="IPR036962">
    <property type="entry name" value="Glyco_hydro_3_N_sf"/>
</dbReference>
<sequence>MKHSRKLLMSVITVVFVFSHFWLGMPSGQVSAEEVDTHQDLILLENVPEVEPNADGQEEFQLTALNVYADGYFTEESNGLEWSSSNKNVAEVDGDGQVTMSGQNGRTFITVTNGDFEDRVAVDYKVDSSDNSPGKPESEVTIVQEDGERYDLVQHALNELTIEEKLGQMLMPDFRHWNGEEVTEMLPEIEELVEEYHLGGVILFAENVQDTEQTARLVRDYQNAAEKFGLMMTIDQEGGIVTRLQSGTDFPGNMALGATRSEEIAFDVGQAIGHEISSLGINTNFAPVMDVNNNPDNPVIGVRSFGEDPDLVADLGIAYTEGLQSTGVAATAKHFPGHGDTDVDSHLGLPEVPHDRERLEEVELYPFQRAMESGMDMIMTAHVTFPQIDDTTVISEATGEEVMLPATLSYKVLTELIRDDMGYEGVITTDAMNMNAITDHFGPVDAAVRAVEAGSDIVLMPVGLEEVAEGLLDAIDSGDITEERIEASVERILTLKLERGIVKEENPEPIEEKVSNALDVVGSDEHQQIEQEAAERSITLVENDDVLPLTDDLDGEVVVIGNTFINDLGDAVSQHHADTTVIQSSGDLTEAELETIENAEVVIAGSYTFNVAGRAPDNPNMELINSLGELTDAPVVGVGIRNPYDIMAYPTVDAYLAQYGFNEASFEATAATIFGDNEPTGLLPVTIPTIDDDVLYEFGHGLNY</sequence>
<evidence type="ECO:0000256" key="5">
    <source>
        <dbReference type="ARBA" id="ARBA00023295"/>
    </source>
</evidence>
<dbReference type="Gene3D" id="3.20.20.300">
    <property type="entry name" value="Glycoside hydrolase, family 3, N-terminal domain"/>
    <property type="match status" value="1"/>
</dbReference>
<dbReference type="FunFam" id="3.20.20.300:FF:000014">
    <property type="entry name" value="Beta-hexosaminidase, lipoprotein"/>
    <property type="match status" value="1"/>
</dbReference>